<dbReference type="EMBL" id="CM023482">
    <property type="protein sequence ID" value="KAH6938788.1"/>
    <property type="molecule type" value="Genomic_DNA"/>
</dbReference>
<reference evidence="1" key="1">
    <citation type="submission" date="2020-05" db="EMBL/GenBank/DDBJ databases">
        <title>Large-scale comparative analyses of tick genomes elucidate their genetic diversity and vector capacities.</title>
        <authorList>
            <person name="Jia N."/>
            <person name="Wang J."/>
            <person name="Shi W."/>
            <person name="Du L."/>
            <person name="Sun Y."/>
            <person name="Zhan W."/>
            <person name="Jiang J."/>
            <person name="Wang Q."/>
            <person name="Zhang B."/>
            <person name="Ji P."/>
            <person name="Sakyi L.B."/>
            <person name="Cui X."/>
            <person name="Yuan T."/>
            <person name="Jiang B."/>
            <person name="Yang W."/>
            <person name="Lam T.T.-Y."/>
            <person name="Chang Q."/>
            <person name="Ding S."/>
            <person name="Wang X."/>
            <person name="Zhu J."/>
            <person name="Ruan X."/>
            <person name="Zhao L."/>
            <person name="Wei J."/>
            <person name="Que T."/>
            <person name="Du C."/>
            <person name="Cheng J."/>
            <person name="Dai P."/>
            <person name="Han X."/>
            <person name="Huang E."/>
            <person name="Gao Y."/>
            <person name="Liu J."/>
            <person name="Shao H."/>
            <person name="Ye R."/>
            <person name="Li L."/>
            <person name="Wei W."/>
            <person name="Wang X."/>
            <person name="Wang C."/>
            <person name="Yang T."/>
            <person name="Huo Q."/>
            <person name="Li W."/>
            <person name="Guo W."/>
            <person name="Chen H."/>
            <person name="Zhou L."/>
            <person name="Ni X."/>
            <person name="Tian J."/>
            <person name="Zhou Y."/>
            <person name="Sheng Y."/>
            <person name="Liu T."/>
            <person name="Pan Y."/>
            <person name="Xia L."/>
            <person name="Li J."/>
            <person name="Zhao F."/>
            <person name="Cao W."/>
        </authorList>
    </citation>
    <scope>NUCLEOTIDE SEQUENCE</scope>
    <source>
        <strain evidence="1">Hyas-2018</strain>
    </source>
</reference>
<sequence>MSPAELASENSMPRELKAYALNARRAANVGLWLFALALQPTSVTFTWRTSEGEEAFEAIHLSPTWLLSLLSFLRPAAASSGGSNVPHRHAFGSAQHDAKAAMR</sequence>
<protein>
    <submittedName>
        <fullName evidence="1">Uncharacterized protein</fullName>
    </submittedName>
</protein>
<dbReference type="Proteomes" id="UP000821845">
    <property type="component" value="Chromosome 2"/>
</dbReference>
<keyword evidence="2" id="KW-1185">Reference proteome</keyword>
<name>A0ACB7SV87_HYAAI</name>
<organism evidence="1 2">
    <name type="scientific">Hyalomma asiaticum</name>
    <name type="common">Tick</name>
    <dbReference type="NCBI Taxonomy" id="266040"/>
    <lineage>
        <taxon>Eukaryota</taxon>
        <taxon>Metazoa</taxon>
        <taxon>Ecdysozoa</taxon>
        <taxon>Arthropoda</taxon>
        <taxon>Chelicerata</taxon>
        <taxon>Arachnida</taxon>
        <taxon>Acari</taxon>
        <taxon>Parasitiformes</taxon>
        <taxon>Ixodida</taxon>
        <taxon>Ixodoidea</taxon>
        <taxon>Ixodidae</taxon>
        <taxon>Hyalomminae</taxon>
        <taxon>Hyalomma</taxon>
    </lineage>
</organism>
<gene>
    <name evidence="1" type="ORF">HPB50_012653</name>
</gene>
<comment type="caution">
    <text evidence="1">The sequence shown here is derived from an EMBL/GenBank/DDBJ whole genome shotgun (WGS) entry which is preliminary data.</text>
</comment>
<proteinExistence type="predicted"/>
<accession>A0ACB7SV87</accession>
<evidence type="ECO:0000313" key="1">
    <source>
        <dbReference type="EMBL" id="KAH6938788.1"/>
    </source>
</evidence>
<evidence type="ECO:0000313" key="2">
    <source>
        <dbReference type="Proteomes" id="UP000821845"/>
    </source>
</evidence>